<dbReference type="FunFam" id="3.30.70.340:FF:000002">
    <property type="entry name" value="Carboxypeptidase A"/>
    <property type="match status" value="1"/>
</dbReference>
<keyword evidence="8 16" id="KW-0732">Signal</keyword>
<evidence type="ECO:0000256" key="2">
    <source>
        <dbReference type="ARBA" id="ARBA00004613"/>
    </source>
</evidence>
<dbReference type="GO" id="GO:0006508">
    <property type="term" value="P:proteolysis"/>
    <property type="evidence" value="ECO:0007669"/>
    <property type="project" value="UniProtKB-KW"/>
</dbReference>
<dbReference type="SUPFAM" id="SSF53187">
    <property type="entry name" value="Zn-dependent exopeptidases"/>
    <property type="match status" value="1"/>
</dbReference>
<evidence type="ECO:0000256" key="16">
    <source>
        <dbReference type="SAM" id="SignalP"/>
    </source>
</evidence>
<feature type="domain" description="Peptidase M14" evidence="17">
    <location>
        <begin position="117"/>
        <end position="407"/>
    </location>
</feature>
<dbReference type="FunFam" id="3.40.630.10:FF:000040">
    <property type="entry name" value="zinc carboxypeptidase"/>
    <property type="match status" value="1"/>
</dbReference>
<dbReference type="CDD" id="cd03860">
    <property type="entry name" value="M14_CP_A-B_like"/>
    <property type="match status" value="1"/>
</dbReference>
<dbReference type="PANTHER" id="PTHR11705:SF140">
    <property type="entry name" value="FI02848P-RELATED"/>
    <property type="match status" value="1"/>
</dbReference>
<evidence type="ECO:0000313" key="19">
    <source>
        <dbReference type="Proteomes" id="UP000801492"/>
    </source>
</evidence>
<proteinExistence type="inferred from homology"/>
<dbReference type="EMBL" id="VTPC01083094">
    <property type="protein sequence ID" value="KAF2887512.1"/>
    <property type="molecule type" value="Genomic_DNA"/>
</dbReference>
<evidence type="ECO:0000256" key="4">
    <source>
        <dbReference type="ARBA" id="ARBA00022525"/>
    </source>
</evidence>
<evidence type="ECO:0000256" key="15">
    <source>
        <dbReference type="PROSITE-ProRule" id="PRU01379"/>
    </source>
</evidence>
<name>A0A8K0CNR8_IGNLU</name>
<reference evidence="18" key="1">
    <citation type="submission" date="2019-08" db="EMBL/GenBank/DDBJ databases">
        <title>The genome of the North American firefly Photinus pyralis.</title>
        <authorList>
            <consortium name="Photinus pyralis genome working group"/>
            <person name="Fallon T.R."/>
            <person name="Sander Lower S.E."/>
            <person name="Weng J.-K."/>
        </authorList>
    </citation>
    <scope>NUCLEOTIDE SEQUENCE</scope>
    <source>
        <strain evidence="18">TRF0915ILg1</strain>
        <tissue evidence="18">Whole body</tissue>
    </source>
</reference>
<dbReference type="GO" id="GO:0008270">
    <property type="term" value="F:zinc ion binding"/>
    <property type="evidence" value="ECO:0007669"/>
    <property type="project" value="InterPro"/>
</dbReference>
<evidence type="ECO:0000256" key="7">
    <source>
        <dbReference type="ARBA" id="ARBA00022723"/>
    </source>
</evidence>
<dbReference type="PROSITE" id="PS52035">
    <property type="entry name" value="PEPTIDASE_M14"/>
    <property type="match status" value="1"/>
</dbReference>
<dbReference type="InterPro" id="IPR036990">
    <property type="entry name" value="M14A-like_propep"/>
</dbReference>
<keyword evidence="9" id="KW-0378">Hydrolase</keyword>
<dbReference type="InterPro" id="IPR000834">
    <property type="entry name" value="Peptidase_M14"/>
</dbReference>
<keyword evidence="10" id="KW-0862">Zinc</keyword>
<evidence type="ECO:0000256" key="3">
    <source>
        <dbReference type="ARBA" id="ARBA00005988"/>
    </source>
</evidence>
<evidence type="ECO:0000256" key="5">
    <source>
        <dbReference type="ARBA" id="ARBA00022645"/>
    </source>
</evidence>
<keyword evidence="19" id="KW-1185">Reference proteome</keyword>
<evidence type="ECO:0000259" key="17">
    <source>
        <dbReference type="PROSITE" id="PS52035"/>
    </source>
</evidence>
<dbReference type="GO" id="GO:0004181">
    <property type="term" value="F:metallocarboxypeptidase activity"/>
    <property type="evidence" value="ECO:0007669"/>
    <property type="project" value="InterPro"/>
</dbReference>
<gene>
    <name evidence="18" type="ORF">ILUMI_18661</name>
</gene>
<feature type="active site" description="Proton donor/acceptor" evidence="15">
    <location>
        <position position="373"/>
    </location>
</feature>
<evidence type="ECO:0000256" key="11">
    <source>
        <dbReference type="ARBA" id="ARBA00023049"/>
    </source>
</evidence>
<feature type="signal peptide" evidence="16">
    <location>
        <begin position="1"/>
        <end position="15"/>
    </location>
</feature>
<evidence type="ECO:0000256" key="12">
    <source>
        <dbReference type="ARBA" id="ARBA00023157"/>
    </source>
</evidence>
<evidence type="ECO:0000256" key="13">
    <source>
        <dbReference type="ARBA" id="ARBA00057299"/>
    </source>
</evidence>
<dbReference type="InterPro" id="IPR057246">
    <property type="entry name" value="CARBOXYPEPT_ZN_1"/>
</dbReference>
<sequence length="414" mass="47280">MRLLILFILATSATAQKISYENYKVYQVVPSNEKHVEVLKMFEDNPNIDFWTGLYRSIQPVNVMVPPKLQSKFEAILNQHKIYYKMVLENVEKMINEERQSQSEAASKASGEISFDKYYRYSEVQDYLIRLSREKPDLVKLENYGLSYENRTLTLIRVSSGGNDKKPVIFVDGGIHAREWIAPAQVLYIINQLLESSESQNMIQNIDWVIIPVLNPDGYEYTHTTDRFWRKTRSKGAVCDGVDPNRNFDYHWMGPGSSNDECSNTYAGPTPFSEPETLALSKVIKRFAHRTKMYLSFHSAAKSYLYPWGYTSELPPNADELHSLAVESERAISAVNGTRYKIGSSFNILSPASGSSRDWAYGAAAINLSYTMELPPGGENRFDLPPEEILGVVTEMFEGVKVFHEYVKEEYSKI</sequence>
<keyword evidence="12" id="KW-1015">Disulfide bond</keyword>
<keyword evidence="4" id="KW-0964">Secreted</keyword>
<evidence type="ECO:0000256" key="1">
    <source>
        <dbReference type="ARBA" id="ARBA00001947"/>
    </source>
</evidence>
<dbReference type="PROSITE" id="PS00132">
    <property type="entry name" value="CARBOXYPEPT_ZN_1"/>
    <property type="match status" value="1"/>
</dbReference>
<dbReference type="Proteomes" id="UP000801492">
    <property type="component" value="Unassembled WGS sequence"/>
</dbReference>
<dbReference type="Pfam" id="PF00246">
    <property type="entry name" value="Peptidase_M14"/>
    <property type="match status" value="1"/>
</dbReference>
<dbReference type="Pfam" id="PF02244">
    <property type="entry name" value="Propep_M14"/>
    <property type="match status" value="1"/>
</dbReference>
<comment type="function">
    <text evidence="13">Involved in the digestion of the blood meal.</text>
</comment>
<protein>
    <recommendedName>
        <fullName evidence="14">Zinc carboxypeptidase A 1</fullName>
    </recommendedName>
</protein>
<dbReference type="PRINTS" id="PR00765">
    <property type="entry name" value="CRBOXYPTASEA"/>
</dbReference>
<feature type="chain" id="PRO_5035477347" description="Zinc carboxypeptidase A 1" evidence="16">
    <location>
        <begin position="16"/>
        <end position="414"/>
    </location>
</feature>
<accession>A0A8K0CNR8</accession>
<keyword evidence="5" id="KW-0121">Carboxypeptidase</keyword>
<evidence type="ECO:0000256" key="14">
    <source>
        <dbReference type="ARBA" id="ARBA00069039"/>
    </source>
</evidence>
<dbReference type="SMART" id="SM00631">
    <property type="entry name" value="Zn_pept"/>
    <property type="match status" value="1"/>
</dbReference>
<comment type="caution">
    <text evidence="18">The sequence shown here is derived from an EMBL/GenBank/DDBJ whole genome shotgun (WGS) entry which is preliminary data.</text>
</comment>
<evidence type="ECO:0000256" key="10">
    <source>
        <dbReference type="ARBA" id="ARBA00022833"/>
    </source>
</evidence>
<evidence type="ECO:0000256" key="6">
    <source>
        <dbReference type="ARBA" id="ARBA00022670"/>
    </source>
</evidence>
<dbReference type="GO" id="GO:0005615">
    <property type="term" value="C:extracellular space"/>
    <property type="evidence" value="ECO:0007669"/>
    <property type="project" value="TreeGrafter"/>
</dbReference>
<evidence type="ECO:0000256" key="9">
    <source>
        <dbReference type="ARBA" id="ARBA00022801"/>
    </source>
</evidence>
<comment type="similarity">
    <text evidence="3 15">Belongs to the peptidase M14 family.</text>
</comment>
<comment type="cofactor">
    <cofactor evidence="1">
        <name>Zn(2+)</name>
        <dbReference type="ChEBI" id="CHEBI:29105"/>
    </cofactor>
</comment>
<evidence type="ECO:0000256" key="8">
    <source>
        <dbReference type="ARBA" id="ARBA00022729"/>
    </source>
</evidence>
<keyword evidence="11" id="KW-0482">Metalloprotease</keyword>
<dbReference type="OrthoDB" id="3626597at2759"/>
<evidence type="ECO:0000313" key="18">
    <source>
        <dbReference type="EMBL" id="KAF2887512.1"/>
    </source>
</evidence>
<dbReference type="PANTHER" id="PTHR11705">
    <property type="entry name" value="PROTEASE FAMILY M14 CARBOXYPEPTIDASE A,B"/>
    <property type="match status" value="1"/>
</dbReference>
<dbReference type="AlphaFoldDB" id="A0A8K0CNR8"/>
<dbReference type="Gene3D" id="3.40.630.10">
    <property type="entry name" value="Zn peptidases"/>
    <property type="match status" value="1"/>
</dbReference>
<dbReference type="InterPro" id="IPR003146">
    <property type="entry name" value="M14A_act_pep"/>
</dbReference>
<comment type="subcellular location">
    <subcellularLocation>
        <location evidence="2">Secreted</location>
    </subcellularLocation>
</comment>
<dbReference type="SUPFAM" id="SSF54897">
    <property type="entry name" value="Protease propeptides/inhibitors"/>
    <property type="match status" value="1"/>
</dbReference>
<keyword evidence="6" id="KW-0645">Protease</keyword>
<organism evidence="18 19">
    <name type="scientific">Ignelater luminosus</name>
    <name type="common">Cucubano</name>
    <name type="synonym">Pyrophorus luminosus</name>
    <dbReference type="NCBI Taxonomy" id="2038154"/>
    <lineage>
        <taxon>Eukaryota</taxon>
        <taxon>Metazoa</taxon>
        <taxon>Ecdysozoa</taxon>
        <taxon>Arthropoda</taxon>
        <taxon>Hexapoda</taxon>
        <taxon>Insecta</taxon>
        <taxon>Pterygota</taxon>
        <taxon>Neoptera</taxon>
        <taxon>Endopterygota</taxon>
        <taxon>Coleoptera</taxon>
        <taxon>Polyphaga</taxon>
        <taxon>Elateriformia</taxon>
        <taxon>Elateroidea</taxon>
        <taxon>Elateridae</taxon>
        <taxon>Agrypninae</taxon>
        <taxon>Pyrophorini</taxon>
        <taxon>Ignelater</taxon>
    </lineage>
</organism>
<keyword evidence="7" id="KW-0479">Metal-binding</keyword>
<dbReference type="Gene3D" id="3.30.70.340">
    <property type="entry name" value="Metallocarboxypeptidase-like"/>
    <property type="match status" value="1"/>
</dbReference>